<evidence type="ECO:0000259" key="5">
    <source>
        <dbReference type="PROSITE" id="PS50089"/>
    </source>
</evidence>
<keyword evidence="2 4" id="KW-0863">Zinc-finger</keyword>
<evidence type="ECO:0000256" key="4">
    <source>
        <dbReference type="PROSITE-ProRule" id="PRU00175"/>
    </source>
</evidence>
<dbReference type="GO" id="GO:0006511">
    <property type="term" value="P:ubiquitin-dependent protein catabolic process"/>
    <property type="evidence" value="ECO:0007669"/>
    <property type="project" value="TreeGrafter"/>
</dbReference>
<evidence type="ECO:0000313" key="6">
    <source>
        <dbReference type="EMBL" id="KAJ4982063.1"/>
    </source>
</evidence>
<dbReference type="GO" id="GO:0008270">
    <property type="term" value="F:zinc ion binding"/>
    <property type="evidence" value="ECO:0007669"/>
    <property type="project" value="UniProtKB-KW"/>
</dbReference>
<name>A0A9Q0R3I3_9MAGN</name>
<protein>
    <recommendedName>
        <fullName evidence="5">RING-type domain-containing protein</fullName>
    </recommendedName>
</protein>
<reference evidence="6" key="1">
    <citation type="journal article" date="2023" name="Plant J.">
        <title>The genome of the king protea, Protea cynaroides.</title>
        <authorList>
            <person name="Chang J."/>
            <person name="Duong T.A."/>
            <person name="Schoeman C."/>
            <person name="Ma X."/>
            <person name="Roodt D."/>
            <person name="Barker N."/>
            <person name="Li Z."/>
            <person name="Van de Peer Y."/>
            <person name="Mizrachi E."/>
        </authorList>
    </citation>
    <scope>NUCLEOTIDE SEQUENCE</scope>
    <source>
        <tissue evidence="6">Young leaves</tissue>
    </source>
</reference>
<dbReference type="OrthoDB" id="4348522at2759"/>
<sequence>MHRSVIRRFHVYFSNESLRSTDILGPKASIRFIVECENFVVTTNGGSEAILRQASSPLLDQTFNIEFLYLLLPPISQNHINGMLTYMNIPSSMEVSREVSSHAFVAALICRRRRFRCLHIIVELKVQRVIYYRTRSIDQDLEELEAILVDIQASTSQSSIHAWEFKKFDDHKKEGESSTCTICIDEFVSGVDITRLPCRHVFHNECIRKWLENNDSCPLCRFTIFS</sequence>
<dbReference type="Pfam" id="PF13639">
    <property type="entry name" value="zf-RING_2"/>
    <property type="match status" value="1"/>
</dbReference>
<dbReference type="SUPFAM" id="SSF57850">
    <property type="entry name" value="RING/U-box"/>
    <property type="match status" value="1"/>
</dbReference>
<dbReference type="Proteomes" id="UP001141806">
    <property type="component" value="Unassembled WGS sequence"/>
</dbReference>
<keyword evidence="7" id="KW-1185">Reference proteome</keyword>
<dbReference type="CDD" id="cd16454">
    <property type="entry name" value="RING-H2_PA-TM-RING"/>
    <property type="match status" value="1"/>
</dbReference>
<dbReference type="PROSITE" id="PS50089">
    <property type="entry name" value="ZF_RING_2"/>
    <property type="match status" value="1"/>
</dbReference>
<dbReference type="SMART" id="SM00184">
    <property type="entry name" value="RING"/>
    <property type="match status" value="1"/>
</dbReference>
<dbReference type="EMBL" id="JAMYWD010000001">
    <property type="protein sequence ID" value="KAJ4982063.1"/>
    <property type="molecule type" value="Genomic_DNA"/>
</dbReference>
<dbReference type="AlphaFoldDB" id="A0A9Q0R3I3"/>
<proteinExistence type="predicted"/>
<accession>A0A9Q0R3I3</accession>
<dbReference type="InterPro" id="IPR051834">
    <property type="entry name" value="RING_finger_E3_ligase"/>
</dbReference>
<dbReference type="InterPro" id="IPR013083">
    <property type="entry name" value="Znf_RING/FYVE/PHD"/>
</dbReference>
<evidence type="ECO:0000256" key="1">
    <source>
        <dbReference type="ARBA" id="ARBA00022723"/>
    </source>
</evidence>
<dbReference type="GO" id="GO:0061630">
    <property type="term" value="F:ubiquitin protein ligase activity"/>
    <property type="evidence" value="ECO:0007669"/>
    <property type="project" value="TreeGrafter"/>
</dbReference>
<comment type="caution">
    <text evidence="6">The sequence shown here is derived from an EMBL/GenBank/DDBJ whole genome shotgun (WGS) entry which is preliminary data.</text>
</comment>
<feature type="domain" description="RING-type" evidence="5">
    <location>
        <begin position="180"/>
        <end position="221"/>
    </location>
</feature>
<dbReference type="PANTHER" id="PTHR45931">
    <property type="entry name" value="SI:CH211-59O9.10"/>
    <property type="match status" value="1"/>
</dbReference>
<evidence type="ECO:0000256" key="2">
    <source>
        <dbReference type="ARBA" id="ARBA00022771"/>
    </source>
</evidence>
<keyword evidence="3" id="KW-0862">Zinc</keyword>
<dbReference type="InterPro" id="IPR001841">
    <property type="entry name" value="Znf_RING"/>
</dbReference>
<dbReference type="GO" id="GO:0005634">
    <property type="term" value="C:nucleus"/>
    <property type="evidence" value="ECO:0007669"/>
    <property type="project" value="TreeGrafter"/>
</dbReference>
<keyword evidence="1" id="KW-0479">Metal-binding</keyword>
<organism evidence="6 7">
    <name type="scientific">Protea cynaroides</name>
    <dbReference type="NCBI Taxonomy" id="273540"/>
    <lineage>
        <taxon>Eukaryota</taxon>
        <taxon>Viridiplantae</taxon>
        <taxon>Streptophyta</taxon>
        <taxon>Embryophyta</taxon>
        <taxon>Tracheophyta</taxon>
        <taxon>Spermatophyta</taxon>
        <taxon>Magnoliopsida</taxon>
        <taxon>Proteales</taxon>
        <taxon>Proteaceae</taxon>
        <taxon>Protea</taxon>
    </lineage>
</organism>
<evidence type="ECO:0000313" key="7">
    <source>
        <dbReference type="Proteomes" id="UP001141806"/>
    </source>
</evidence>
<dbReference type="PANTHER" id="PTHR45931:SF3">
    <property type="entry name" value="RING ZINC FINGER-CONTAINING PROTEIN"/>
    <property type="match status" value="1"/>
</dbReference>
<gene>
    <name evidence="6" type="ORF">NE237_032900</name>
</gene>
<dbReference type="Gene3D" id="3.30.40.10">
    <property type="entry name" value="Zinc/RING finger domain, C3HC4 (zinc finger)"/>
    <property type="match status" value="1"/>
</dbReference>
<evidence type="ECO:0000256" key="3">
    <source>
        <dbReference type="ARBA" id="ARBA00022833"/>
    </source>
</evidence>